<dbReference type="Pfam" id="PF02574">
    <property type="entry name" value="S-methyl_trans"/>
    <property type="match status" value="1"/>
</dbReference>
<dbReference type="PANTHER" id="PTHR46015">
    <property type="entry name" value="ZGC:172121"/>
    <property type="match status" value="1"/>
</dbReference>
<dbReference type="Gene3D" id="3.20.20.330">
    <property type="entry name" value="Homocysteine-binding-like domain"/>
    <property type="match status" value="1"/>
</dbReference>
<dbReference type="GO" id="GO:0008898">
    <property type="term" value="F:S-adenosylmethionine-homocysteine S-methyltransferase activity"/>
    <property type="evidence" value="ECO:0007669"/>
    <property type="project" value="TreeGrafter"/>
</dbReference>
<accession>A0AAV8U9F8</accession>
<protein>
    <recommendedName>
        <fullName evidence="5">Hcy-binding domain-containing protein</fullName>
    </recommendedName>
</protein>
<evidence type="ECO:0000313" key="6">
    <source>
        <dbReference type="EMBL" id="KAJ8774585.1"/>
    </source>
</evidence>
<dbReference type="InterPro" id="IPR003726">
    <property type="entry name" value="HCY_dom"/>
</dbReference>
<proteinExistence type="predicted"/>
<organism evidence="6 7">
    <name type="scientific">Erythroxylum novogranatense</name>
    <dbReference type="NCBI Taxonomy" id="1862640"/>
    <lineage>
        <taxon>Eukaryota</taxon>
        <taxon>Viridiplantae</taxon>
        <taxon>Streptophyta</taxon>
        <taxon>Embryophyta</taxon>
        <taxon>Tracheophyta</taxon>
        <taxon>Spermatophyta</taxon>
        <taxon>Magnoliopsida</taxon>
        <taxon>eudicotyledons</taxon>
        <taxon>Gunneridae</taxon>
        <taxon>Pentapetalae</taxon>
        <taxon>rosids</taxon>
        <taxon>fabids</taxon>
        <taxon>Malpighiales</taxon>
        <taxon>Erythroxylaceae</taxon>
        <taxon>Erythroxylum</taxon>
    </lineage>
</organism>
<dbReference type="InterPro" id="IPR036589">
    <property type="entry name" value="HCY_dom_sf"/>
</dbReference>
<evidence type="ECO:0000259" key="5">
    <source>
        <dbReference type="Pfam" id="PF02574"/>
    </source>
</evidence>
<keyword evidence="1" id="KW-0489">Methyltransferase</keyword>
<sequence length="246" mass="27866">MMEEGRRSFFICLVIKKHLMARRQKMEKRRELDSAIKAFVTAAYSLLEKSVEIACDARVIYYERCKEGSLDGNNNGWVLELRSILVAASVGSYGAYLDFHRRRVKILTESRADLIAFETNPNKDKSSAYPVLLEDEGITIPACFECASIAESYKKVVAVGTNCTPPRFIQGLIFSMKKIDDIRKTWVWLGHLSIRRALLQTHNALHAFGKRFSQCPLPSSLFDDTPTLSLSLKRSLLHLTHLATPL</sequence>
<dbReference type="GO" id="GO:0009086">
    <property type="term" value="P:methionine biosynthetic process"/>
    <property type="evidence" value="ECO:0007669"/>
    <property type="project" value="TreeGrafter"/>
</dbReference>
<dbReference type="InterPro" id="IPR051486">
    <property type="entry name" value="Hcy_S-methyltransferase"/>
</dbReference>
<keyword evidence="4" id="KW-0862">Zinc</keyword>
<dbReference type="Proteomes" id="UP001159364">
    <property type="component" value="Linkage Group LG01"/>
</dbReference>
<evidence type="ECO:0000256" key="3">
    <source>
        <dbReference type="ARBA" id="ARBA00022723"/>
    </source>
</evidence>
<evidence type="ECO:0000256" key="4">
    <source>
        <dbReference type="ARBA" id="ARBA00022833"/>
    </source>
</evidence>
<evidence type="ECO:0000313" key="7">
    <source>
        <dbReference type="Proteomes" id="UP001159364"/>
    </source>
</evidence>
<dbReference type="PANTHER" id="PTHR46015:SF1">
    <property type="entry name" value="HOMOCYSTEINE S-METHYLTRANSFERASE-LIKE ISOFORM 1"/>
    <property type="match status" value="1"/>
</dbReference>
<evidence type="ECO:0000256" key="1">
    <source>
        <dbReference type="ARBA" id="ARBA00022603"/>
    </source>
</evidence>
<comment type="caution">
    <text evidence="6">The sequence shown here is derived from an EMBL/GenBank/DDBJ whole genome shotgun (WGS) entry which is preliminary data.</text>
</comment>
<evidence type="ECO:0000256" key="2">
    <source>
        <dbReference type="ARBA" id="ARBA00022679"/>
    </source>
</evidence>
<dbReference type="AlphaFoldDB" id="A0AAV8U9F8"/>
<reference evidence="6 7" key="1">
    <citation type="submission" date="2021-09" db="EMBL/GenBank/DDBJ databases">
        <title>Genomic insights and catalytic innovation underlie evolution of tropane alkaloids biosynthesis.</title>
        <authorList>
            <person name="Wang Y.-J."/>
            <person name="Tian T."/>
            <person name="Huang J.-P."/>
            <person name="Huang S.-X."/>
        </authorList>
    </citation>
    <scope>NUCLEOTIDE SEQUENCE [LARGE SCALE GENOMIC DNA]</scope>
    <source>
        <strain evidence="6">KIB-2018</strain>
        <tissue evidence="6">Leaf</tissue>
    </source>
</reference>
<gene>
    <name evidence="6" type="ORF">K2173_017031</name>
</gene>
<dbReference type="GO" id="GO:0033528">
    <property type="term" value="P:S-methylmethionine cycle"/>
    <property type="evidence" value="ECO:0007669"/>
    <property type="project" value="TreeGrafter"/>
</dbReference>
<dbReference type="EMBL" id="JAIWQS010000001">
    <property type="protein sequence ID" value="KAJ8774585.1"/>
    <property type="molecule type" value="Genomic_DNA"/>
</dbReference>
<dbReference type="GO" id="GO:0046872">
    <property type="term" value="F:metal ion binding"/>
    <property type="evidence" value="ECO:0007669"/>
    <property type="project" value="UniProtKB-KW"/>
</dbReference>
<dbReference type="GO" id="GO:0032259">
    <property type="term" value="P:methylation"/>
    <property type="evidence" value="ECO:0007669"/>
    <property type="project" value="UniProtKB-KW"/>
</dbReference>
<feature type="domain" description="Hcy-binding" evidence="5">
    <location>
        <begin position="41"/>
        <end position="180"/>
    </location>
</feature>
<dbReference type="SUPFAM" id="SSF82282">
    <property type="entry name" value="Homocysteine S-methyltransferase"/>
    <property type="match status" value="1"/>
</dbReference>
<keyword evidence="7" id="KW-1185">Reference proteome</keyword>
<name>A0AAV8U9F8_9ROSI</name>
<keyword evidence="3" id="KW-0479">Metal-binding</keyword>
<keyword evidence="2" id="KW-0808">Transferase</keyword>